<accession>A0ABW5BK83</accession>
<dbReference type="Proteomes" id="UP001597294">
    <property type="component" value="Unassembled WGS sequence"/>
</dbReference>
<evidence type="ECO:0000313" key="4">
    <source>
        <dbReference type="Proteomes" id="UP001597294"/>
    </source>
</evidence>
<comment type="caution">
    <text evidence="3">The sequence shown here is derived from an EMBL/GenBank/DDBJ whole genome shotgun (WGS) entry which is preliminary data.</text>
</comment>
<dbReference type="SUPFAM" id="SSF63829">
    <property type="entry name" value="Calcium-dependent phosphotriesterase"/>
    <property type="match status" value="1"/>
</dbReference>
<evidence type="ECO:0000256" key="1">
    <source>
        <dbReference type="ARBA" id="ARBA00022801"/>
    </source>
</evidence>
<dbReference type="Gene3D" id="2.120.10.30">
    <property type="entry name" value="TolB, C-terminal domain"/>
    <property type="match status" value="1"/>
</dbReference>
<dbReference type="RefSeq" id="WP_380250929.1">
    <property type="nucleotide sequence ID" value="NZ_JBHUII010000004.1"/>
</dbReference>
<reference evidence="4" key="1">
    <citation type="journal article" date="2019" name="Int. J. Syst. Evol. Microbiol.">
        <title>The Global Catalogue of Microorganisms (GCM) 10K type strain sequencing project: providing services to taxonomists for standard genome sequencing and annotation.</title>
        <authorList>
            <consortium name="The Broad Institute Genomics Platform"/>
            <consortium name="The Broad Institute Genome Sequencing Center for Infectious Disease"/>
            <person name="Wu L."/>
            <person name="Ma J."/>
        </authorList>
    </citation>
    <scope>NUCLEOTIDE SEQUENCE [LARGE SCALE GENOMIC DNA]</scope>
    <source>
        <strain evidence="4">CGMCC 4.7192</strain>
    </source>
</reference>
<dbReference type="InterPro" id="IPR013658">
    <property type="entry name" value="SGL"/>
</dbReference>
<gene>
    <name evidence="3" type="ORF">ACFSKO_09700</name>
</gene>
<dbReference type="Pfam" id="PF08450">
    <property type="entry name" value="SGL"/>
    <property type="match status" value="1"/>
</dbReference>
<sequence length="329" mass="35975">MIELNAIKKVGSKLNRPECVLSTSNGRLYTADWRGGVGVIEADGSQWYLLPKEKDLELKPNGICLMPDGSVLIAHLGAEDGGVFRIAEDGTTTPFCVEVDGVPLPPSNYVHLDTLGRVWITVSTRKIPRSEGYRPDVSDGFVVLVDPNSNGGKPRIVADDLGYTNECLVHPDGKRLFVNETFARKLVSFDIAENGDLSNKKIVTEFGVGTYPDGMTFDTEGGVWITSIVSNRVIRIAPDGTQEVMIEDCKDEHLVWVEEAFQAGEMGRPHLDNAQSKALKNISSLAFGGTNLKTGYLGCLLDDCVYTFNAPFTGHAPSHWKFKGPQRQS</sequence>
<keyword evidence="4" id="KW-1185">Reference proteome</keyword>
<dbReference type="EMBL" id="JBHUII010000004">
    <property type="protein sequence ID" value="MFD2205886.1"/>
    <property type="molecule type" value="Genomic_DNA"/>
</dbReference>
<dbReference type="PANTHER" id="PTHR47572">
    <property type="entry name" value="LIPOPROTEIN-RELATED"/>
    <property type="match status" value="1"/>
</dbReference>
<evidence type="ECO:0000259" key="2">
    <source>
        <dbReference type="Pfam" id="PF08450"/>
    </source>
</evidence>
<dbReference type="InterPro" id="IPR011042">
    <property type="entry name" value="6-blade_b-propeller_TolB-like"/>
</dbReference>
<protein>
    <submittedName>
        <fullName evidence="3">SMP-30/gluconolactonase/LRE family protein</fullName>
    </submittedName>
</protein>
<name>A0ABW5BK83_9PROT</name>
<dbReference type="InterPro" id="IPR051262">
    <property type="entry name" value="SMP-30/CGR1_Lactonase"/>
</dbReference>
<dbReference type="PANTHER" id="PTHR47572:SF4">
    <property type="entry name" value="LACTONASE DRP35"/>
    <property type="match status" value="1"/>
</dbReference>
<keyword evidence="1" id="KW-0378">Hydrolase</keyword>
<evidence type="ECO:0000313" key="3">
    <source>
        <dbReference type="EMBL" id="MFD2205886.1"/>
    </source>
</evidence>
<feature type="domain" description="SMP-30/Gluconolactonase/LRE-like region" evidence="2">
    <location>
        <begin position="60"/>
        <end position="243"/>
    </location>
</feature>
<proteinExistence type="predicted"/>
<organism evidence="3 4">
    <name type="scientific">Kiloniella antarctica</name>
    <dbReference type="NCBI Taxonomy" id="1550907"/>
    <lineage>
        <taxon>Bacteria</taxon>
        <taxon>Pseudomonadati</taxon>
        <taxon>Pseudomonadota</taxon>
        <taxon>Alphaproteobacteria</taxon>
        <taxon>Rhodospirillales</taxon>
        <taxon>Kiloniellaceae</taxon>
        <taxon>Kiloniella</taxon>
    </lineage>
</organism>